<dbReference type="AlphaFoldDB" id="A0A558R7C9"/>
<evidence type="ECO:0000313" key="2">
    <source>
        <dbReference type="Proteomes" id="UP000318681"/>
    </source>
</evidence>
<dbReference type="Proteomes" id="UP000318681">
    <property type="component" value="Unassembled WGS sequence"/>
</dbReference>
<accession>A0A558R7C9</accession>
<gene>
    <name evidence="1" type="ORF">FOY91_07575</name>
</gene>
<dbReference type="RefSeq" id="WP_145149719.1">
    <property type="nucleotide sequence ID" value="NZ_VNIM01000022.1"/>
</dbReference>
<comment type="caution">
    <text evidence="1">The sequence shown here is derived from an EMBL/GenBank/DDBJ whole genome shotgun (WGS) entry which is preliminary data.</text>
</comment>
<dbReference type="EMBL" id="VNIM01000022">
    <property type="protein sequence ID" value="TVV75299.1"/>
    <property type="molecule type" value="Genomic_DNA"/>
</dbReference>
<proteinExistence type="predicted"/>
<organism evidence="1 2">
    <name type="scientific">Alterirhizorhabdus solaris</name>
    <dbReference type="NCBI Taxonomy" id="2529389"/>
    <lineage>
        <taxon>Bacteria</taxon>
        <taxon>Pseudomonadati</taxon>
        <taxon>Pseudomonadota</taxon>
        <taxon>Alphaproteobacteria</taxon>
        <taxon>Sphingomonadales</taxon>
        <taxon>Rhizorhabdaceae</taxon>
        <taxon>Alterirhizorhabdus</taxon>
    </lineage>
</organism>
<name>A0A558R7C9_9SPHN</name>
<reference evidence="1 2" key="1">
    <citation type="submission" date="2019-07" db="EMBL/GenBank/DDBJ databases">
        <title>Sphingomonas solaris sp. nov., isolated from a solar panel from Boston, Massachusetts.</title>
        <authorList>
            <person name="Tanner K."/>
            <person name="Pascual J."/>
            <person name="Mancuso C."/>
            <person name="Pereto J."/>
            <person name="Khalil A."/>
            <person name="Vilanova C."/>
        </authorList>
    </citation>
    <scope>NUCLEOTIDE SEQUENCE [LARGE SCALE GENOMIC DNA]</scope>
    <source>
        <strain evidence="1 2">R4DWN</strain>
    </source>
</reference>
<keyword evidence="2" id="KW-1185">Reference proteome</keyword>
<evidence type="ECO:0000313" key="1">
    <source>
        <dbReference type="EMBL" id="TVV75299.1"/>
    </source>
</evidence>
<protein>
    <submittedName>
        <fullName evidence="1">Uncharacterized protein</fullName>
    </submittedName>
</protein>
<sequence length="85" mass="9499">MMILSLLATTAFIEPDSRIVTDPLAKGHASAVSRLCAQVAKSSDILTDYIIRHQLNDEEGRMLARDCQIVLWTLMNERQRAAEGK</sequence>